<proteinExistence type="predicted"/>
<organism evidence="1 2">
    <name type="scientific">candidate division WWE3 bacterium CG22_combo_CG10-13_8_21_14_all_39_12</name>
    <dbReference type="NCBI Taxonomy" id="1975094"/>
    <lineage>
        <taxon>Bacteria</taxon>
        <taxon>Katanobacteria</taxon>
    </lineage>
</organism>
<sequence>MYLYVDPDDGRAVRFAQFSLGARQQTVNRWYLPGGGTIPIGLQVIPDVQMPLGKKKVRGEYVPKLWVLNDRTKLAIEGIGSEFPRSLPVGLVVSETQCTQGLQGEEESSLLGQLRQESTVDIPKEHHHRGGGVLVRHLSGFGRVVTTREQAARIGRGNSAVLDEPKAHDDLSPSVLYGTTDVANVFELLEALKVGVQLRLPVVFDTYNSAHTIGDYWMRIMQPSLVSIGTQMSLEDLGFNSEDKFGVPSSSSTRVKETFRSAGLTAIADRAAFLSTLNSCTFASWYRSAHEEIARRVLAVTGNSARTRAVVVSTESILSRTSMWHWTIGYFASQLERLAKRPVMMLHTPDGQALLTNAVHSYAQMTIAEFHQIGGWLGGAAMYQSMYMLGNLGGVVLPVKDSSAGDVHLFARPYLEDPRSGLHLTPVGLFRLTVPGQNEDWTIDPWVFLEFLERWGKEKSGFEIQKIWDAIEVPLAVTNIGTKTVAMVTENGIYIATK</sequence>
<accession>A0A2H0BFL4</accession>
<evidence type="ECO:0000313" key="2">
    <source>
        <dbReference type="Proteomes" id="UP000228495"/>
    </source>
</evidence>
<dbReference type="EMBL" id="PCSU01000053">
    <property type="protein sequence ID" value="PIP56455.1"/>
    <property type="molecule type" value="Genomic_DNA"/>
</dbReference>
<comment type="caution">
    <text evidence="1">The sequence shown here is derived from an EMBL/GenBank/DDBJ whole genome shotgun (WGS) entry which is preliminary data.</text>
</comment>
<protein>
    <submittedName>
        <fullName evidence="1">Uncharacterized protein</fullName>
    </submittedName>
</protein>
<dbReference type="Proteomes" id="UP000228495">
    <property type="component" value="Unassembled WGS sequence"/>
</dbReference>
<evidence type="ECO:0000313" key="1">
    <source>
        <dbReference type="EMBL" id="PIP56455.1"/>
    </source>
</evidence>
<gene>
    <name evidence="1" type="ORF">COX05_03025</name>
</gene>
<dbReference type="AlphaFoldDB" id="A0A2H0BFL4"/>
<reference evidence="1 2" key="1">
    <citation type="submission" date="2017-09" db="EMBL/GenBank/DDBJ databases">
        <title>Depth-based differentiation of microbial function through sediment-hosted aquifers and enrichment of novel symbionts in the deep terrestrial subsurface.</title>
        <authorList>
            <person name="Probst A.J."/>
            <person name="Ladd B."/>
            <person name="Jarett J.K."/>
            <person name="Geller-Mcgrath D.E."/>
            <person name="Sieber C.M."/>
            <person name="Emerson J.B."/>
            <person name="Anantharaman K."/>
            <person name="Thomas B.C."/>
            <person name="Malmstrom R."/>
            <person name="Stieglmeier M."/>
            <person name="Klingl A."/>
            <person name="Woyke T."/>
            <person name="Ryan C.M."/>
            <person name="Banfield J.F."/>
        </authorList>
    </citation>
    <scope>NUCLEOTIDE SEQUENCE [LARGE SCALE GENOMIC DNA]</scope>
    <source>
        <strain evidence="1">CG22_combo_CG10-13_8_21_14_all_39_12</strain>
    </source>
</reference>
<name>A0A2H0BFL4_UNCKA</name>